<dbReference type="InterPro" id="IPR000719">
    <property type="entry name" value="Prot_kinase_dom"/>
</dbReference>
<keyword evidence="12" id="KW-1185">Reference proteome</keyword>
<dbReference type="Pfam" id="PF00069">
    <property type="entry name" value="Pkinase"/>
    <property type="match status" value="1"/>
</dbReference>
<keyword evidence="4 7" id="KW-0547">Nucleotide-binding</keyword>
<evidence type="ECO:0000256" key="7">
    <source>
        <dbReference type="PROSITE-ProRule" id="PRU10141"/>
    </source>
</evidence>
<evidence type="ECO:0000259" key="9">
    <source>
        <dbReference type="PROSITE" id="PS50011"/>
    </source>
</evidence>
<name>A0A699ZSN9_HAELA</name>
<dbReference type="SUPFAM" id="SSF56112">
    <property type="entry name" value="Protein kinase-like (PK-like)"/>
    <property type="match status" value="1"/>
</dbReference>
<feature type="domain" description="AGC-kinase C-terminal" evidence="10">
    <location>
        <begin position="231"/>
        <end position="262"/>
    </location>
</feature>
<evidence type="ECO:0000256" key="6">
    <source>
        <dbReference type="ARBA" id="ARBA00022840"/>
    </source>
</evidence>
<dbReference type="PROSITE" id="PS51285">
    <property type="entry name" value="AGC_KINASE_CTER"/>
    <property type="match status" value="1"/>
</dbReference>
<keyword evidence="3" id="KW-0808">Transferase</keyword>
<evidence type="ECO:0000256" key="3">
    <source>
        <dbReference type="ARBA" id="ARBA00022679"/>
    </source>
</evidence>
<dbReference type="AlphaFoldDB" id="A0A699ZSN9"/>
<dbReference type="InterPro" id="IPR000961">
    <property type="entry name" value="AGC-kinase_C"/>
</dbReference>
<comment type="similarity">
    <text evidence="8">Belongs to the protein kinase superfamily.</text>
</comment>
<dbReference type="FunFam" id="3.30.200.20:FF:000042">
    <property type="entry name" value="Aurora kinase A"/>
    <property type="match status" value="1"/>
</dbReference>
<evidence type="ECO:0000313" key="12">
    <source>
        <dbReference type="Proteomes" id="UP000485058"/>
    </source>
</evidence>
<dbReference type="InterPro" id="IPR045270">
    <property type="entry name" value="STKc_AGC"/>
</dbReference>
<dbReference type="InterPro" id="IPR011009">
    <property type="entry name" value="Kinase-like_dom_sf"/>
</dbReference>
<dbReference type="InterPro" id="IPR017441">
    <property type="entry name" value="Protein_kinase_ATP_BS"/>
</dbReference>
<dbReference type="Proteomes" id="UP000485058">
    <property type="component" value="Unassembled WGS sequence"/>
</dbReference>
<keyword evidence="5" id="KW-0418">Kinase</keyword>
<feature type="non-terminal residue" evidence="11">
    <location>
        <position position="1"/>
    </location>
</feature>
<dbReference type="GO" id="GO:0004674">
    <property type="term" value="F:protein serine/threonine kinase activity"/>
    <property type="evidence" value="ECO:0007669"/>
    <property type="project" value="UniProtKB-KW"/>
</dbReference>
<evidence type="ECO:0000256" key="4">
    <source>
        <dbReference type="ARBA" id="ARBA00022741"/>
    </source>
</evidence>
<dbReference type="PROSITE" id="PS50011">
    <property type="entry name" value="PROTEIN_KINASE_DOM"/>
    <property type="match status" value="1"/>
</dbReference>
<comment type="caution">
    <text evidence="11">The sequence shown here is derived from an EMBL/GenBank/DDBJ whole genome shotgun (WGS) entry which is preliminary data.</text>
</comment>
<reference evidence="11 12" key="1">
    <citation type="submission" date="2020-02" db="EMBL/GenBank/DDBJ databases">
        <title>Draft genome sequence of Haematococcus lacustris strain NIES-144.</title>
        <authorList>
            <person name="Morimoto D."/>
            <person name="Nakagawa S."/>
            <person name="Yoshida T."/>
            <person name="Sawayama S."/>
        </authorList>
    </citation>
    <scope>NUCLEOTIDE SEQUENCE [LARGE SCALE GENOMIC DNA]</scope>
    <source>
        <strain evidence="11 12">NIES-144</strain>
    </source>
</reference>
<protein>
    <recommendedName>
        <fullName evidence="13">Protein kinase domain-containing protein</fullName>
    </recommendedName>
</protein>
<dbReference type="PROSITE" id="PS00107">
    <property type="entry name" value="PROTEIN_KINASE_ATP"/>
    <property type="match status" value="1"/>
</dbReference>
<proteinExistence type="inferred from homology"/>
<keyword evidence="6 7" id="KW-0067">ATP-binding</keyword>
<dbReference type="FunFam" id="1.10.510.10:FF:000551">
    <property type="entry name" value="Non-specific serine/threonine protein kinase"/>
    <property type="match status" value="1"/>
</dbReference>
<dbReference type="SMART" id="SM00220">
    <property type="entry name" value="S_TKc"/>
    <property type="match status" value="1"/>
</dbReference>
<evidence type="ECO:0000259" key="10">
    <source>
        <dbReference type="PROSITE" id="PS51285"/>
    </source>
</evidence>
<dbReference type="Gene3D" id="3.30.200.20">
    <property type="entry name" value="Phosphorylase Kinase, domain 1"/>
    <property type="match status" value="1"/>
</dbReference>
<feature type="domain" description="Protein kinase" evidence="9">
    <location>
        <begin position="1"/>
        <end position="230"/>
    </location>
</feature>
<organism evidence="11 12">
    <name type="scientific">Haematococcus lacustris</name>
    <name type="common">Green alga</name>
    <name type="synonym">Haematococcus pluvialis</name>
    <dbReference type="NCBI Taxonomy" id="44745"/>
    <lineage>
        <taxon>Eukaryota</taxon>
        <taxon>Viridiplantae</taxon>
        <taxon>Chlorophyta</taxon>
        <taxon>core chlorophytes</taxon>
        <taxon>Chlorophyceae</taxon>
        <taxon>CS clade</taxon>
        <taxon>Chlamydomonadales</taxon>
        <taxon>Haematococcaceae</taxon>
        <taxon>Haematococcus</taxon>
    </lineage>
</organism>
<evidence type="ECO:0008006" key="13">
    <source>
        <dbReference type="Google" id="ProtNLM"/>
    </source>
</evidence>
<dbReference type="InterPro" id="IPR008271">
    <property type="entry name" value="Ser/Thr_kinase_AS"/>
</dbReference>
<keyword evidence="2" id="KW-0597">Phosphoprotein</keyword>
<dbReference type="GO" id="GO:0005524">
    <property type="term" value="F:ATP binding"/>
    <property type="evidence" value="ECO:0007669"/>
    <property type="project" value="UniProtKB-UniRule"/>
</dbReference>
<evidence type="ECO:0000256" key="5">
    <source>
        <dbReference type="ARBA" id="ARBA00022777"/>
    </source>
</evidence>
<dbReference type="PROSITE" id="PS00108">
    <property type="entry name" value="PROTEIN_KINASE_ST"/>
    <property type="match status" value="1"/>
</dbReference>
<evidence type="ECO:0000256" key="8">
    <source>
        <dbReference type="RuleBase" id="RU000304"/>
    </source>
</evidence>
<gene>
    <name evidence="11" type="ORF">HaLaN_21936</name>
</gene>
<accession>A0A699ZSN9</accession>
<dbReference type="Gene3D" id="1.10.510.10">
    <property type="entry name" value="Transferase(Phosphotransferase) domain 1"/>
    <property type="match status" value="2"/>
</dbReference>
<dbReference type="PANTHER" id="PTHR24351">
    <property type="entry name" value="RIBOSOMAL PROTEIN S6 KINASE"/>
    <property type="match status" value="1"/>
</dbReference>
<evidence type="ECO:0000256" key="1">
    <source>
        <dbReference type="ARBA" id="ARBA00022527"/>
    </source>
</evidence>
<evidence type="ECO:0000313" key="11">
    <source>
        <dbReference type="EMBL" id="GFH24190.1"/>
    </source>
</evidence>
<keyword evidence="1 8" id="KW-0723">Serine/threonine-protein kinase</keyword>
<dbReference type="CDD" id="cd05123">
    <property type="entry name" value="STKc_AGC"/>
    <property type="match status" value="1"/>
</dbReference>
<evidence type="ECO:0000256" key="2">
    <source>
        <dbReference type="ARBA" id="ARBA00022553"/>
    </source>
</evidence>
<sequence>MLRVVGQGAFGKVFQVLHKASHQVFAMKVMRKERILQKDHSEYVRAERDLLTAVVHPYIVTLRFSFQTPTKLYLVLDFINGGHLFYSLYREGVFSEDVARLYCAEIVSALSYLHSIGIMHRDLKPENVLLDNEGHVRLTDFGLAKGNMDVEGARSNSFIGTMEYMAPEIIEAKGHTKSVDWWSTGAKVKFPKFLSSEAQNLLKGLLTRDTAKRLGAGPGGSDAIRKHPFFKSINWARLEARQLPSKFVPEVSCSRCVNNFDK</sequence>
<feature type="binding site" evidence="7">
    <location>
        <position position="28"/>
    </location>
    <ligand>
        <name>ATP</name>
        <dbReference type="ChEBI" id="CHEBI:30616"/>
    </ligand>
</feature>
<dbReference type="EMBL" id="BLLF01002469">
    <property type="protein sequence ID" value="GFH24190.1"/>
    <property type="molecule type" value="Genomic_DNA"/>
</dbReference>